<name>A0ABR1XVS5_9PEZI</name>
<protein>
    <recommendedName>
        <fullName evidence="3">F-box domain-containing protein</fullName>
    </recommendedName>
</protein>
<evidence type="ECO:0008006" key="3">
    <source>
        <dbReference type="Google" id="ProtNLM"/>
    </source>
</evidence>
<evidence type="ECO:0000313" key="1">
    <source>
        <dbReference type="EMBL" id="KAK8169519.1"/>
    </source>
</evidence>
<dbReference type="Proteomes" id="UP001456524">
    <property type="component" value="Unassembled WGS sequence"/>
</dbReference>
<sequence length="418" mass="47649">MSIAQLKTTSALRPVSTMPKISRLRPCFYPASDGNAEPTNDKSTIVSPQALPANSKILLRKFGDNYLTGVHAYMDLDPPPDTHFENEMDEMVTRLEQFKIDDPRDRFHLGNLSPELVLNINRYLPHGSSLSLAATCKELWAIIPNVAPEDYIAQKEFTGYLNRDAFSRAYKSEIHNEDPTMRACAGCNKLHPKDHFSIIQLHYPVKLRKCRGQNGLTHICNHTGLSWNYLKETLDPRYLCRKNKPFENFYSCQQHCQAHAMVSLTQSPPGDQPNKTFMMESLIGSVRLRIRKDSSSIVFQEMLRKGLSVKICPHSTVAKALPRVHDALVALKFDFARQDEPITSCFRGGCTEPRCGARVWIVRYLYRNTRNLRLDIHTKRDLGPLEAPGDPKWINNIEPPRLASTSRPLDIHDFDDYS</sequence>
<evidence type="ECO:0000313" key="2">
    <source>
        <dbReference type="Proteomes" id="UP001456524"/>
    </source>
</evidence>
<keyword evidence="2" id="KW-1185">Reference proteome</keyword>
<accession>A0ABR1XVS5</accession>
<gene>
    <name evidence="1" type="ORF">IWX90DRAFT_430150</name>
</gene>
<comment type="caution">
    <text evidence="1">The sequence shown here is derived from an EMBL/GenBank/DDBJ whole genome shotgun (WGS) entry which is preliminary data.</text>
</comment>
<organism evidence="1 2">
    <name type="scientific">Phyllosticta citrichinensis</name>
    <dbReference type="NCBI Taxonomy" id="1130410"/>
    <lineage>
        <taxon>Eukaryota</taxon>
        <taxon>Fungi</taxon>
        <taxon>Dikarya</taxon>
        <taxon>Ascomycota</taxon>
        <taxon>Pezizomycotina</taxon>
        <taxon>Dothideomycetes</taxon>
        <taxon>Dothideomycetes incertae sedis</taxon>
        <taxon>Botryosphaeriales</taxon>
        <taxon>Phyllostictaceae</taxon>
        <taxon>Phyllosticta</taxon>
    </lineage>
</organism>
<reference evidence="1 2" key="1">
    <citation type="journal article" date="2022" name="G3 (Bethesda)">
        <title>Enemy or ally: a genomic approach to elucidate the lifestyle of Phyllosticta citrichinaensis.</title>
        <authorList>
            <person name="Buijs V.A."/>
            <person name="Groenewald J.Z."/>
            <person name="Haridas S."/>
            <person name="LaButti K.M."/>
            <person name="Lipzen A."/>
            <person name="Martin F.M."/>
            <person name="Barry K."/>
            <person name="Grigoriev I.V."/>
            <person name="Crous P.W."/>
            <person name="Seidl M.F."/>
        </authorList>
    </citation>
    <scope>NUCLEOTIDE SEQUENCE [LARGE SCALE GENOMIC DNA]</scope>
    <source>
        <strain evidence="1 2">CBS 129764</strain>
    </source>
</reference>
<proteinExistence type="predicted"/>
<dbReference type="EMBL" id="JBBWUH010000004">
    <property type="protein sequence ID" value="KAK8169519.1"/>
    <property type="molecule type" value="Genomic_DNA"/>
</dbReference>